<sequence>MDDQQVEVEKQIVSYIRTNCSSGICFKEELLSMISPKSNLDYTIAGSSQVIEWGERQLILTEKLVMRPTDKKILFAYLKKECEYGGHTFDSLFNKMKVDRRLFSILKGKKVDDSEKLASFLTWHFPEINI</sequence>
<accession>A0A1E7DRY1</accession>
<comment type="caution">
    <text evidence="1">The sequence shown here is derived from an EMBL/GenBank/DDBJ whole genome shotgun (WGS) entry which is preliminary data.</text>
</comment>
<dbReference type="RefSeq" id="WP_069937762.1">
    <property type="nucleotide sequence ID" value="NZ_MAMP01000012.1"/>
</dbReference>
<dbReference type="EMBL" id="MAMP01000012">
    <property type="protein sequence ID" value="OES45765.1"/>
    <property type="molecule type" value="Genomic_DNA"/>
</dbReference>
<gene>
    <name evidence="1" type="ORF">BA724_02870</name>
</gene>
<name>A0A1E7DRY1_9BACI</name>
<dbReference type="STRING" id="1714016.BA724_02870"/>
<evidence type="ECO:0000313" key="1">
    <source>
        <dbReference type="EMBL" id="OES45765.1"/>
    </source>
</evidence>
<evidence type="ECO:0000313" key="2">
    <source>
        <dbReference type="Proteomes" id="UP000095658"/>
    </source>
</evidence>
<dbReference type="OrthoDB" id="2973342at2"/>
<protein>
    <submittedName>
        <fullName evidence="1">Uncharacterized protein</fullName>
    </submittedName>
</protein>
<keyword evidence="2" id="KW-1185">Reference proteome</keyword>
<organism evidence="1 2">
    <name type="scientific">Domibacillus iocasae</name>
    <dbReference type="NCBI Taxonomy" id="1714016"/>
    <lineage>
        <taxon>Bacteria</taxon>
        <taxon>Bacillati</taxon>
        <taxon>Bacillota</taxon>
        <taxon>Bacilli</taxon>
        <taxon>Bacillales</taxon>
        <taxon>Bacillaceae</taxon>
        <taxon>Domibacillus</taxon>
    </lineage>
</organism>
<reference evidence="1 2" key="1">
    <citation type="submission" date="2016-06" db="EMBL/GenBank/DDBJ databases">
        <title>Domibacillus iocasae genome sequencing.</title>
        <authorList>
            <person name="Verma A."/>
            <person name="Pal Y."/>
            <person name="Ojha A.K."/>
            <person name="Krishnamurthi S."/>
        </authorList>
    </citation>
    <scope>NUCLEOTIDE SEQUENCE [LARGE SCALE GENOMIC DNA]</scope>
    <source>
        <strain evidence="1 2">DSM 29979</strain>
    </source>
</reference>
<dbReference type="Proteomes" id="UP000095658">
    <property type="component" value="Unassembled WGS sequence"/>
</dbReference>
<dbReference type="AlphaFoldDB" id="A0A1E7DRY1"/>
<proteinExistence type="predicted"/>